<accession>A0A1G8P734</accession>
<evidence type="ECO:0000256" key="2">
    <source>
        <dbReference type="ARBA" id="ARBA00022448"/>
    </source>
</evidence>
<proteinExistence type="inferred from homology"/>
<sequence length="278" mass="30805">MYRLNRFLRQLPAQVLLLAFTLIWSYPFIWIISSSFKSQSEMFLGGINVIPKDPTLDNFVRAWDLANFYQYFFNSVIVTASVVLLVLIITSMAGYALGRGSMPGKKLIMTMLVISMFLPKGFTILPLFELIVGLGFNNTLMGVILAESGPSKIVSILLFIGYFASLPKEMEESATIDGAGYFRMFFSIMLPLSKPILGTVTIFSFIGAWNAFFVPLTFTLSKPSLRTLGVGMYNFFGTNSVDWTGLAAGAVMSVVPIIIVFLFLQRYFIEGLAGSIKG</sequence>
<reference evidence="10" key="1">
    <citation type="submission" date="2016-10" db="EMBL/GenBank/DDBJ databases">
        <authorList>
            <person name="Varghese N."/>
            <person name="Submissions S."/>
        </authorList>
    </citation>
    <scope>NUCLEOTIDE SEQUENCE [LARGE SCALE GENOMIC DNA]</scope>
    <source>
        <strain evidence="10">CGMCC 1.11012</strain>
    </source>
</reference>
<feature type="transmembrane region" description="Helical" evidence="7">
    <location>
        <begin position="71"/>
        <end position="95"/>
    </location>
</feature>
<evidence type="ECO:0000256" key="7">
    <source>
        <dbReference type="RuleBase" id="RU363032"/>
    </source>
</evidence>
<dbReference type="EMBL" id="FNDX01000009">
    <property type="protein sequence ID" value="SDI88293.1"/>
    <property type="molecule type" value="Genomic_DNA"/>
</dbReference>
<dbReference type="Gene3D" id="1.10.3720.10">
    <property type="entry name" value="MetI-like"/>
    <property type="match status" value="1"/>
</dbReference>
<dbReference type="CDD" id="cd06261">
    <property type="entry name" value="TM_PBP2"/>
    <property type="match status" value="1"/>
</dbReference>
<evidence type="ECO:0000313" key="9">
    <source>
        <dbReference type="EMBL" id="SDI88293.1"/>
    </source>
</evidence>
<keyword evidence="4 7" id="KW-0812">Transmembrane</keyword>
<keyword evidence="5 7" id="KW-1133">Transmembrane helix</keyword>
<feature type="domain" description="ABC transmembrane type-1" evidence="8">
    <location>
        <begin position="72"/>
        <end position="264"/>
    </location>
</feature>
<dbReference type="Proteomes" id="UP000199050">
    <property type="component" value="Unassembled WGS sequence"/>
</dbReference>
<dbReference type="OrthoDB" id="187395at2"/>
<dbReference type="RefSeq" id="WP_090714084.1">
    <property type="nucleotide sequence ID" value="NZ_CBCSKY010000011.1"/>
</dbReference>
<dbReference type="AlphaFoldDB" id="A0A1G8P734"/>
<comment type="similarity">
    <text evidence="7">Belongs to the binding-protein-dependent transport system permease family.</text>
</comment>
<evidence type="ECO:0000313" key="10">
    <source>
        <dbReference type="Proteomes" id="UP000199050"/>
    </source>
</evidence>
<gene>
    <name evidence="9" type="ORF">SAMN05216192_109112</name>
</gene>
<dbReference type="InterPro" id="IPR035906">
    <property type="entry name" value="MetI-like_sf"/>
</dbReference>
<keyword evidence="3" id="KW-1003">Cell membrane</keyword>
<evidence type="ECO:0000256" key="3">
    <source>
        <dbReference type="ARBA" id="ARBA00022475"/>
    </source>
</evidence>
<evidence type="ECO:0000256" key="6">
    <source>
        <dbReference type="ARBA" id="ARBA00023136"/>
    </source>
</evidence>
<dbReference type="GO" id="GO:0005886">
    <property type="term" value="C:plasma membrane"/>
    <property type="evidence" value="ECO:0007669"/>
    <property type="project" value="UniProtKB-SubCell"/>
</dbReference>
<dbReference type="SUPFAM" id="SSF161098">
    <property type="entry name" value="MetI-like"/>
    <property type="match status" value="1"/>
</dbReference>
<evidence type="ECO:0000256" key="1">
    <source>
        <dbReference type="ARBA" id="ARBA00004651"/>
    </source>
</evidence>
<evidence type="ECO:0000259" key="8">
    <source>
        <dbReference type="PROSITE" id="PS50928"/>
    </source>
</evidence>
<keyword evidence="10" id="KW-1185">Reference proteome</keyword>
<dbReference type="STRING" id="1174501.SAMN05216192_109112"/>
<dbReference type="GO" id="GO:0055085">
    <property type="term" value="P:transmembrane transport"/>
    <property type="evidence" value="ECO:0007669"/>
    <property type="project" value="InterPro"/>
</dbReference>
<organism evidence="9 10">
    <name type="scientific">Paenibacillus typhae</name>
    <dbReference type="NCBI Taxonomy" id="1174501"/>
    <lineage>
        <taxon>Bacteria</taxon>
        <taxon>Bacillati</taxon>
        <taxon>Bacillota</taxon>
        <taxon>Bacilli</taxon>
        <taxon>Bacillales</taxon>
        <taxon>Paenibacillaceae</taxon>
        <taxon>Paenibacillus</taxon>
    </lineage>
</organism>
<feature type="transmembrane region" description="Helical" evidence="7">
    <location>
        <begin position="243"/>
        <end position="264"/>
    </location>
</feature>
<feature type="transmembrane region" description="Helical" evidence="7">
    <location>
        <begin position="12"/>
        <end position="32"/>
    </location>
</feature>
<feature type="transmembrane region" description="Helical" evidence="7">
    <location>
        <begin position="140"/>
        <end position="164"/>
    </location>
</feature>
<dbReference type="Pfam" id="PF00528">
    <property type="entry name" value="BPD_transp_1"/>
    <property type="match status" value="1"/>
</dbReference>
<protein>
    <submittedName>
        <fullName evidence="9">Carbohydrate ABC transporter membrane protein 2, CUT1 family</fullName>
    </submittedName>
</protein>
<evidence type="ECO:0000256" key="4">
    <source>
        <dbReference type="ARBA" id="ARBA00022692"/>
    </source>
</evidence>
<feature type="transmembrane region" description="Helical" evidence="7">
    <location>
        <begin position="107"/>
        <end position="128"/>
    </location>
</feature>
<dbReference type="PROSITE" id="PS50928">
    <property type="entry name" value="ABC_TM1"/>
    <property type="match status" value="1"/>
</dbReference>
<keyword evidence="6 7" id="KW-0472">Membrane</keyword>
<dbReference type="PANTHER" id="PTHR43744:SF3">
    <property type="entry name" value="LACTOSE TRANSPORT SYSTEM PERMEASE PROTEIN LACG"/>
    <property type="match status" value="1"/>
</dbReference>
<keyword evidence="2 7" id="KW-0813">Transport</keyword>
<feature type="transmembrane region" description="Helical" evidence="7">
    <location>
        <begin position="196"/>
        <end position="218"/>
    </location>
</feature>
<name>A0A1G8P734_9BACL</name>
<dbReference type="InterPro" id="IPR000515">
    <property type="entry name" value="MetI-like"/>
</dbReference>
<comment type="subcellular location">
    <subcellularLocation>
        <location evidence="1 7">Cell membrane</location>
        <topology evidence="1 7">Multi-pass membrane protein</topology>
    </subcellularLocation>
</comment>
<dbReference type="PANTHER" id="PTHR43744">
    <property type="entry name" value="ABC TRANSPORTER PERMEASE PROTEIN MG189-RELATED-RELATED"/>
    <property type="match status" value="1"/>
</dbReference>
<evidence type="ECO:0000256" key="5">
    <source>
        <dbReference type="ARBA" id="ARBA00022989"/>
    </source>
</evidence>